<dbReference type="STRING" id="945543.VIBR0546_13635"/>
<dbReference type="GO" id="GO:0003700">
    <property type="term" value="F:DNA-binding transcription factor activity"/>
    <property type="evidence" value="ECO:0007669"/>
    <property type="project" value="InterPro"/>
</dbReference>
<protein>
    <submittedName>
        <fullName evidence="6">Transcriptional regulator, LysR family protein</fullName>
    </submittedName>
</protein>
<dbReference type="PRINTS" id="PR00039">
    <property type="entry name" value="HTHLYSR"/>
</dbReference>
<gene>
    <name evidence="6" type="ORF">VIBR0546_13635</name>
</gene>
<dbReference type="InterPro" id="IPR000847">
    <property type="entry name" value="LysR_HTH_N"/>
</dbReference>
<dbReference type="InterPro" id="IPR005119">
    <property type="entry name" value="LysR_subst-bd"/>
</dbReference>
<dbReference type="Proteomes" id="UP000004371">
    <property type="component" value="Unassembled WGS sequence"/>
</dbReference>
<dbReference type="GO" id="GO:0003677">
    <property type="term" value="F:DNA binding"/>
    <property type="evidence" value="ECO:0007669"/>
    <property type="project" value="UniProtKB-KW"/>
</dbReference>
<evidence type="ECO:0000256" key="4">
    <source>
        <dbReference type="ARBA" id="ARBA00023163"/>
    </source>
</evidence>
<dbReference type="InterPro" id="IPR036388">
    <property type="entry name" value="WH-like_DNA-bd_sf"/>
</dbReference>
<dbReference type="AlphaFoldDB" id="E8LUU7"/>
<dbReference type="Pfam" id="PF00126">
    <property type="entry name" value="HTH_1"/>
    <property type="match status" value="1"/>
</dbReference>
<feature type="domain" description="HTH lysR-type" evidence="5">
    <location>
        <begin position="1"/>
        <end position="58"/>
    </location>
</feature>
<keyword evidence="7" id="KW-1185">Reference proteome</keyword>
<dbReference type="Pfam" id="PF03466">
    <property type="entry name" value="LysR_substrate"/>
    <property type="match status" value="1"/>
</dbReference>
<name>E8LUU7_9VIBR</name>
<proteinExistence type="inferred from homology"/>
<dbReference type="eggNOG" id="COG0583">
    <property type="taxonomic scope" value="Bacteria"/>
</dbReference>
<accession>E8LUU7</accession>
<dbReference type="SUPFAM" id="SSF53850">
    <property type="entry name" value="Periplasmic binding protein-like II"/>
    <property type="match status" value="1"/>
</dbReference>
<evidence type="ECO:0000259" key="5">
    <source>
        <dbReference type="PROSITE" id="PS50931"/>
    </source>
</evidence>
<dbReference type="GO" id="GO:0032993">
    <property type="term" value="C:protein-DNA complex"/>
    <property type="evidence" value="ECO:0007669"/>
    <property type="project" value="TreeGrafter"/>
</dbReference>
<evidence type="ECO:0000313" key="7">
    <source>
        <dbReference type="Proteomes" id="UP000004371"/>
    </source>
</evidence>
<dbReference type="PANTHER" id="PTHR30346:SF28">
    <property type="entry name" value="HTH-TYPE TRANSCRIPTIONAL REGULATOR CYNR"/>
    <property type="match status" value="1"/>
</dbReference>
<evidence type="ECO:0000256" key="1">
    <source>
        <dbReference type="ARBA" id="ARBA00009437"/>
    </source>
</evidence>
<sequence>MELRQIKYFLAVANSGGVTKAADILNITQPAISRQISDLEEELGVQLFDRVSRKLTLTVAGEYFREQMDKVTSDIEKASQTVKRVSTGATGNLRLGSVETVLWEGLVPNHLSQFRAQNPDVTIEMVTDNTTALLNHMEHGRLDCAFVYLFRELDSSYGVIQLRSDPMALAYPASWEKKFHGDVSVSKLNSLPFIRFPQESYPAFFEWQEQQFRTLGLRPNVLHWAHHESSMLALVAAEQGISIVNSKHINRASPLVRFITLSELDLKLPLCFVWKNEKTRPVVKRLSNQLVDS</sequence>
<dbReference type="PROSITE" id="PS50931">
    <property type="entry name" value="HTH_LYSR"/>
    <property type="match status" value="1"/>
</dbReference>
<dbReference type="Gene3D" id="3.40.190.10">
    <property type="entry name" value="Periplasmic binding protein-like II"/>
    <property type="match status" value="2"/>
</dbReference>
<dbReference type="PANTHER" id="PTHR30346">
    <property type="entry name" value="TRANSCRIPTIONAL DUAL REGULATOR HCAR-RELATED"/>
    <property type="match status" value="1"/>
</dbReference>
<evidence type="ECO:0000313" key="6">
    <source>
        <dbReference type="EMBL" id="EGA65332.1"/>
    </source>
</evidence>
<organism evidence="6 7">
    <name type="scientific">Vibrio brasiliensis LMG 20546</name>
    <dbReference type="NCBI Taxonomy" id="945543"/>
    <lineage>
        <taxon>Bacteria</taxon>
        <taxon>Pseudomonadati</taxon>
        <taxon>Pseudomonadota</taxon>
        <taxon>Gammaproteobacteria</taxon>
        <taxon>Vibrionales</taxon>
        <taxon>Vibrionaceae</taxon>
        <taxon>Vibrio</taxon>
        <taxon>Vibrio oreintalis group</taxon>
    </lineage>
</organism>
<dbReference type="OrthoDB" id="646694at2"/>
<dbReference type="SUPFAM" id="SSF46785">
    <property type="entry name" value="Winged helix' DNA-binding domain"/>
    <property type="match status" value="1"/>
</dbReference>
<dbReference type="InterPro" id="IPR036390">
    <property type="entry name" value="WH_DNA-bd_sf"/>
</dbReference>
<dbReference type="FunFam" id="1.10.10.10:FF:000001">
    <property type="entry name" value="LysR family transcriptional regulator"/>
    <property type="match status" value="1"/>
</dbReference>
<comment type="caution">
    <text evidence="6">The sequence shown here is derived from an EMBL/GenBank/DDBJ whole genome shotgun (WGS) entry which is preliminary data.</text>
</comment>
<dbReference type="CDD" id="cd08414">
    <property type="entry name" value="PBP2_LTTR_aromatics_like"/>
    <property type="match status" value="1"/>
</dbReference>
<evidence type="ECO:0000256" key="2">
    <source>
        <dbReference type="ARBA" id="ARBA00023015"/>
    </source>
</evidence>
<keyword evidence="3" id="KW-0238">DNA-binding</keyword>
<dbReference type="EMBL" id="AEVS01000071">
    <property type="protein sequence ID" value="EGA65332.1"/>
    <property type="molecule type" value="Genomic_DNA"/>
</dbReference>
<keyword evidence="4" id="KW-0804">Transcription</keyword>
<evidence type="ECO:0000256" key="3">
    <source>
        <dbReference type="ARBA" id="ARBA00023125"/>
    </source>
</evidence>
<dbReference type="RefSeq" id="WP_006879610.1">
    <property type="nucleotide sequence ID" value="NZ_AEVS01000071.1"/>
</dbReference>
<comment type="similarity">
    <text evidence="1">Belongs to the LysR transcriptional regulatory family.</text>
</comment>
<reference evidence="6 7" key="1">
    <citation type="journal article" date="2012" name="Int. J. Syst. Evol. Microbiol.">
        <title>Vibrio caribbeanicus sp. nov., isolated from the marine sponge Scleritoderma cyanea.</title>
        <authorList>
            <person name="Hoffmann M."/>
            <person name="Monday S.R."/>
            <person name="Allard M.W."/>
            <person name="Strain E.A."/>
            <person name="Whittaker P."/>
            <person name="Naum M."/>
            <person name="McCarthy P.J."/>
            <person name="Lopez J.V."/>
            <person name="Fischer M."/>
            <person name="Brown E.W."/>
        </authorList>
    </citation>
    <scope>NUCLEOTIDE SEQUENCE [LARGE SCALE GENOMIC DNA]</scope>
    <source>
        <strain evidence="6 7">LMG 20546</strain>
    </source>
</reference>
<keyword evidence="2" id="KW-0805">Transcription regulation</keyword>
<dbReference type="Gene3D" id="1.10.10.10">
    <property type="entry name" value="Winged helix-like DNA-binding domain superfamily/Winged helix DNA-binding domain"/>
    <property type="match status" value="1"/>
</dbReference>